<dbReference type="GO" id="GO:0009421">
    <property type="term" value="C:bacterial-type flagellum filament cap"/>
    <property type="evidence" value="ECO:0007669"/>
    <property type="project" value="InterPro"/>
</dbReference>
<sequence length="486" mass="55045">MRIGGLASGMDIDQLVNKLMAAERMPLDRMEQDRTTLTWKRDSFRDINKSLLELDEMMYNMKLSTTYKTKLVSSSQEGAVTATGSTSSTNGTYNIAVTQLASSAIRTGELDIDPDKLLKEVDIDLGSEIKFSTYDEKEGNMVEHTVQVTDEDTLNSILNKINKEDKNVRAFYDSQSKKVFLETTRTGDYNKDGAEIVFDKSPLFVQNLNLGEEKGGKDAIFTYNDVEMTSKDNSYKLNGITFQFKNVTDGSATLTVKNDADAAFDSIMKFIDKYNEVVEKLNGTQQEEKYRDYKPLTEEQKKEMSEDEIELWEEKAKSGILRGESAISDGLFAMRRSWYANVKTGGKITSLTQLGITTSSDYLDGGKLIVKDEAKLKEALRNDPDNVYKLFSNDVEGDDRGIINRLDDAITSTINKIEERAGKGYHTLENYTLGKQMKSLNKQIDAFEDRLVQVENRYWSQFTAMEKAIQRMNQQSTYLMQQFGGQ</sequence>
<evidence type="ECO:0000256" key="4">
    <source>
        <dbReference type="ARBA" id="ARBA00023143"/>
    </source>
</evidence>
<gene>
    <name evidence="8" type="primary">fliD</name>
    <name evidence="8" type="ORF">GCM10011409_36230</name>
</gene>
<feature type="domain" description="Flagellar hook-associated protein 2 N-terminal" evidence="6">
    <location>
        <begin position="8"/>
        <end position="103"/>
    </location>
</feature>
<dbReference type="GO" id="GO:0005576">
    <property type="term" value="C:extracellular region"/>
    <property type="evidence" value="ECO:0007669"/>
    <property type="project" value="UniProtKB-SubCell"/>
</dbReference>
<comment type="subunit">
    <text evidence="2 5">Homopentamer.</text>
</comment>
<keyword evidence="8" id="KW-0282">Flagellum</keyword>
<comment type="caution">
    <text evidence="8">The sequence shown here is derived from an EMBL/GenBank/DDBJ whole genome shotgun (WGS) entry which is preliminary data.</text>
</comment>
<dbReference type="InterPro" id="IPR003481">
    <property type="entry name" value="FliD_N"/>
</dbReference>
<dbReference type="GO" id="GO:0071973">
    <property type="term" value="P:bacterial-type flagellum-dependent cell motility"/>
    <property type="evidence" value="ECO:0007669"/>
    <property type="project" value="TreeGrafter"/>
</dbReference>
<feature type="domain" description="Flagellar hook-associated protein 2 C-terminal" evidence="7">
    <location>
        <begin position="216"/>
        <end position="474"/>
    </location>
</feature>
<dbReference type="GO" id="GO:0007155">
    <property type="term" value="P:cell adhesion"/>
    <property type="evidence" value="ECO:0007669"/>
    <property type="project" value="InterPro"/>
</dbReference>
<organism evidence="8 9">
    <name type="scientific">Lentibacillus populi</name>
    <dbReference type="NCBI Taxonomy" id="1827502"/>
    <lineage>
        <taxon>Bacteria</taxon>
        <taxon>Bacillati</taxon>
        <taxon>Bacillota</taxon>
        <taxon>Bacilli</taxon>
        <taxon>Bacillales</taxon>
        <taxon>Bacillaceae</taxon>
        <taxon>Lentibacillus</taxon>
    </lineage>
</organism>
<proteinExistence type="inferred from homology"/>
<keyword evidence="8" id="KW-0966">Cell projection</keyword>
<dbReference type="EMBL" id="BMJD01000039">
    <property type="protein sequence ID" value="GGB55358.1"/>
    <property type="molecule type" value="Genomic_DNA"/>
</dbReference>
<keyword evidence="8" id="KW-0969">Cilium</keyword>
<dbReference type="Pfam" id="PF07195">
    <property type="entry name" value="FliD_C"/>
    <property type="match status" value="1"/>
</dbReference>
<dbReference type="PANTHER" id="PTHR30288:SF0">
    <property type="entry name" value="FLAGELLAR HOOK-ASSOCIATED PROTEIN 2"/>
    <property type="match status" value="1"/>
</dbReference>
<evidence type="ECO:0000313" key="8">
    <source>
        <dbReference type="EMBL" id="GGB55358.1"/>
    </source>
</evidence>
<dbReference type="Pfam" id="PF02465">
    <property type="entry name" value="FliD_N"/>
    <property type="match status" value="1"/>
</dbReference>
<evidence type="ECO:0000259" key="7">
    <source>
        <dbReference type="Pfam" id="PF07195"/>
    </source>
</evidence>
<evidence type="ECO:0000256" key="1">
    <source>
        <dbReference type="ARBA" id="ARBA00009764"/>
    </source>
</evidence>
<evidence type="ECO:0000313" key="9">
    <source>
        <dbReference type="Proteomes" id="UP000621492"/>
    </source>
</evidence>
<evidence type="ECO:0000256" key="2">
    <source>
        <dbReference type="ARBA" id="ARBA00011255"/>
    </source>
</evidence>
<comment type="function">
    <text evidence="5">Required for morphogenesis and for the elongation of the flagellar filament by facilitating polymerization of the flagellin monomers at the tip of growing filament. Forms a capping structure, which prevents flagellin subunits (transported through the central channel of the flagellum) from leaking out without polymerization at the distal end.</text>
</comment>
<comment type="subcellular location">
    <subcellularLocation>
        <location evidence="5">Secreted</location>
    </subcellularLocation>
    <subcellularLocation>
        <location evidence="5">Bacterial flagellum</location>
    </subcellularLocation>
</comment>
<dbReference type="RefSeq" id="WP_088052954.1">
    <property type="nucleotide sequence ID" value="NZ_BMJD01000039.1"/>
</dbReference>
<dbReference type="InterPro" id="IPR040026">
    <property type="entry name" value="FliD"/>
</dbReference>
<reference evidence="8" key="2">
    <citation type="submission" date="2020-09" db="EMBL/GenBank/DDBJ databases">
        <authorList>
            <person name="Sun Q."/>
            <person name="Zhou Y."/>
        </authorList>
    </citation>
    <scope>NUCLEOTIDE SEQUENCE</scope>
    <source>
        <strain evidence="8">CGMCC 1.15454</strain>
    </source>
</reference>
<evidence type="ECO:0000256" key="3">
    <source>
        <dbReference type="ARBA" id="ARBA00023054"/>
    </source>
</evidence>
<reference evidence="8" key="1">
    <citation type="journal article" date="2014" name="Int. J. Syst. Evol. Microbiol.">
        <title>Complete genome sequence of Corynebacterium casei LMG S-19264T (=DSM 44701T), isolated from a smear-ripened cheese.</title>
        <authorList>
            <consortium name="US DOE Joint Genome Institute (JGI-PGF)"/>
            <person name="Walter F."/>
            <person name="Albersmeier A."/>
            <person name="Kalinowski J."/>
            <person name="Ruckert C."/>
        </authorList>
    </citation>
    <scope>NUCLEOTIDE SEQUENCE</scope>
    <source>
        <strain evidence="8">CGMCC 1.15454</strain>
    </source>
</reference>
<dbReference type="NCBIfam" id="NF005833">
    <property type="entry name" value="PRK07737.1"/>
    <property type="match status" value="1"/>
</dbReference>
<evidence type="ECO:0000259" key="6">
    <source>
        <dbReference type="Pfam" id="PF02465"/>
    </source>
</evidence>
<keyword evidence="4 5" id="KW-0975">Bacterial flagellum</keyword>
<dbReference type="Proteomes" id="UP000621492">
    <property type="component" value="Unassembled WGS sequence"/>
</dbReference>
<evidence type="ECO:0000256" key="5">
    <source>
        <dbReference type="RuleBase" id="RU362066"/>
    </source>
</evidence>
<dbReference type="PANTHER" id="PTHR30288">
    <property type="entry name" value="FLAGELLAR CAP/ASSEMBLY PROTEIN FLID"/>
    <property type="match status" value="1"/>
</dbReference>
<keyword evidence="5" id="KW-0964">Secreted</keyword>
<accession>A0A9W5U019</accession>
<dbReference type="AlphaFoldDB" id="A0A9W5U019"/>
<protein>
    <recommendedName>
        <fullName evidence="5">Flagellar hook-associated protein 2</fullName>
        <shortName evidence="5">HAP2</shortName>
    </recommendedName>
    <alternativeName>
        <fullName evidence="5">Flagellar cap protein</fullName>
    </alternativeName>
</protein>
<dbReference type="Pfam" id="PF07196">
    <property type="entry name" value="Flagellin_IN"/>
    <property type="match status" value="1"/>
</dbReference>
<keyword evidence="9" id="KW-1185">Reference proteome</keyword>
<dbReference type="GO" id="GO:0009424">
    <property type="term" value="C:bacterial-type flagellum hook"/>
    <property type="evidence" value="ECO:0007669"/>
    <property type="project" value="UniProtKB-UniRule"/>
</dbReference>
<name>A0A9W5U019_9BACI</name>
<dbReference type="InterPro" id="IPR010810">
    <property type="entry name" value="Flagellin_hook_IN_motif"/>
</dbReference>
<dbReference type="InterPro" id="IPR010809">
    <property type="entry name" value="FliD_C"/>
</dbReference>
<keyword evidence="3" id="KW-0175">Coiled coil</keyword>
<comment type="similarity">
    <text evidence="1 5">Belongs to the FliD family.</text>
</comment>